<feature type="region of interest" description="Disordered" evidence="1">
    <location>
        <begin position="185"/>
        <end position="213"/>
    </location>
</feature>
<organism evidence="2 3">
    <name type="scientific">Brachybacterium alimentarium</name>
    <dbReference type="NCBI Taxonomy" id="47845"/>
    <lineage>
        <taxon>Bacteria</taxon>
        <taxon>Bacillati</taxon>
        <taxon>Actinomycetota</taxon>
        <taxon>Actinomycetes</taxon>
        <taxon>Micrococcales</taxon>
        <taxon>Dermabacteraceae</taxon>
        <taxon>Brachybacterium</taxon>
    </lineage>
</organism>
<evidence type="ECO:0000313" key="3">
    <source>
        <dbReference type="Proteomes" id="UP000218598"/>
    </source>
</evidence>
<reference evidence="2 3" key="1">
    <citation type="journal article" date="2017" name="Elife">
        <title>Extensive horizontal gene transfer in cheese-associated bacteria.</title>
        <authorList>
            <person name="Bonham K.S."/>
            <person name="Wolfe B.E."/>
            <person name="Dutton R.J."/>
        </authorList>
    </citation>
    <scope>NUCLEOTIDE SEQUENCE [LARGE SCALE GENOMIC DNA]</scope>
    <source>
        <strain evidence="2 3">341_9</strain>
    </source>
</reference>
<dbReference type="SUPFAM" id="SSF53474">
    <property type="entry name" value="alpha/beta-Hydrolases"/>
    <property type="match status" value="1"/>
</dbReference>
<evidence type="ECO:0000256" key="1">
    <source>
        <dbReference type="SAM" id="MobiDB-lite"/>
    </source>
</evidence>
<dbReference type="AlphaFoldDB" id="A0A2A3YL61"/>
<gene>
    <name evidence="2" type="ORF">CIK66_05130</name>
</gene>
<evidence type="ECO:0008006" key="4">
    <source>
        <dbReference type="Google" id="ProtNLM"/>
    </source>
</evidence>
<dbReference type="Proteomes" id="UP000218598">
    <property type="component" value="Unassembled WGS sequence"/>
</dbReference>
<evidence type="ECO:0000313" key="2">
    <source>
        <dbReference type="EMBL" id="PCC40033.1"/>
    </source>
</evidence>
<name>A0A2A3YL61_9MICO</name>
<protein>
    <recommendedName>
        <fullName evidence="4">Dienelactone hydrolase domain-containing protein</fullName>
    </recommendedName>
</protein>
<keyword evidence="3" id="KW-1185">Reference proteome</keyword>
<sequence length="286" mass="30817">MSREPAHPGVRGTIHQLQLRNDGIDLVAELYRPLSVPSTGVVVVVPCYDTPPLFAEPTARTELADLDPSAAAQGLQLAAVGHSVLAVPWRFEQIAAHDPVLAEESGAAERYGPLAARHQREQGGSPIGRSVADLMLAVTALQESGLADGSRLATFGDRLGGGLALRLAALDERIEVAAVHEPRLDAADVAEPDQSSRPGHVPFPGQGPQHEERQEADDLLSLIAPRPLLLAGSTHGGARQGLEPIRRARRHWPDQEGPDLLRHENEHALPHHVMAGIREWLRDRTC</sequence>
<proteinExistence type="predicted"/>
<comment type="caution">
    <text evidence="2">The sequence shown here is derived from an EMBL/GenBank/DDBJ whole genome shotgun (WGS) entry which is preliminary data.</text>
</comment>
<accession>A0A2A3YL61</accession>
<dbReference type="RefSeq" id="WP_096196689.1">
    <property type="nucleotide sequence ID" value="NZ_JBQQKG010000001.1"/>
</dbReference>
<dbReference type="Gene3D" id="3.40.50.1820">
    <property type="entry name" value="alpha/beta hydrolase"/>
    <property type="match status" value="1"/>
</dbReference>
<dbReference type="OrthoDB" id="3366509at2"/>
<dbReference type="InterPro" id="IPR029058">
    <property type="entry name" value="AB_hydrolase_fold"/>
</dbReference>
<dbReference type="EMBL" id="NRGR01000008">
    <property type="protein sequence ID" value="PCC40033.1"/>
    <property type="molecule type" value="Genomic_DNA"/>
</dbReference>